<name>A0A0K9Q363_ZOSMR</name>
<dbReference type="Gene3D" id="1.10.630.10">
    <property type="entry name" value="Cytochrome P450"/>
    <property type="match status" value="1"/>
</dbReference>
<comment type="similarity">
    <text evidence="1 7">Belongs to the cytochrome P450 family.</text>
</comment>
<gene>
    <name evidence="9" type="ORF">ZOSMA_121G00820</name>
</gene>
<keyword evidence="2 6" id="KW-0349">Heme</keyword>
<keyword evidence="4 7" id="KW-0560">Oxidoreductase</keyword>
<protein>
    <recommendedName>
        <fullName evidence="11">Cytochrome P450</fullName>
    </recommendedName>
</protein>
<evidence type="ECO:0000313" key="9">
    <source>
        <dbReference type="EMBL" id="KMZ74905.1"/>
    </source>
</evidence>
<dbReference type="InterPro" id="IPR017972">
    <property type="entry name" value="Cyt_P450_CS"/>
</dbReference>
<dbReference type="PROSITE" id="PS00086">
    <property type="entry name" value="CYTOCHROME_P450"/>
    <property type="match status" value="1"/>
</dbReference>
<dbReference type="Proteomes" id="UP000036987">
    <property type="component" value="Unassembled WGS sequence"/>
</dbReference>
<dbReference type="GO" id="GO:0052722">
    <property type="term" value="F:fatty acid in-chain hydroxylase activity"/>
    <property type="evidence" value="ECO:0000318"/>
    <property type="project" value="GO_Central"/>
</dbReference>
<evidence type="ECO:0000256" key="3">
    <source>
        <dbReference type="ARBA" id="ARBA00022723"/>
    </source>
</evidence>
<keyword evidence="7" id="KW-0503">Monooxygenase</keyword>
<dbReference type="InterPro" id="IPR001128">
    <property type="entry name" value="Cyt_P450"/>
</dbReference>
<comment type="cofactor">
    <cofactor evidence="6">
        <name>heme</name>
        <dbReference type="ChEBI" id="CHEBI:30413"/>
    </cofactor>
</comment>
<evidence type="ECO:0000256" key="1">
    <source>
        <dbReference type="ARBA" id="ARBA00010617"/>
    </source>
</evidence>
<feature type="binding site" description="axial binding residue" evidence="6">
    <location>
        <position position="461"/>
    </location>
    <ligand>
        <name>heme</name>
        <dbReference type="ChEBI" id="CHEBI:30413"/>
    </ligand>
    <ligandPart>
        <name>Fe</name>
        <dbReference type="ChEBI" id="CHEBI:18248"/>
    </ligandPart>
</feature>
<evidence type="ECO:0008006" key="11">
    <source>
        <dbReference type="Google" id="ProtNLM"/>
    </source>
</evidence>
<dbReference type="GO" id="GO:0020037">
    <property type="term" value="F:heme binding"/>
    <property type="evidence" value="ECO:0007669"/>
    <property type="project" value="InterPro"/>
</dbReference>
<dbReference type="CDD" id="cd20618">
    <property type="entry name" value="CYP71_clan"/>
    <property type="match status" value="1"/>
</dbReference>
<evidence type="ECO:0000256" key="8">
    <source>
        <dbReference type="SAM" id="Phobius"/>
    </source>
</evidence>
<keyword evidence="8" id="KW-0812">Transmembrane</keyword>
<dbReference type="InterPro" id="IPR002401">
    <property type="entry name" value="Cyt_P450_E_grp-I"/>
</dbReference>
<dbReference type="GO" id="GO:0002933">
    <property type="term" value="P:lipid hydroxylation"/>
    <property type="evidence" value="ECO:0000318"/>
    <property type="project" value="GO_Central"/>
</dbReference>
<sequence>MTVIITTLFPPLGVVGVAGLGLLLLFLYNVSHIIGNYRMRLPPGPRRWPVFGNLLEIGAFPHKDFARFCKKYGPLVYLRLGTVHAITTDDPDVIREILVRQDDVFASRPQTLAAMHLTYGSVDVAMASFGPHWKRMRRICMEHLLTTKRLESFAHHRTQEAAHLVRIIWERRSTQAINLREVLNGFSMNNVTRMLFGKQYYLANEDSAGNKEAVEFMAITHQVFELLGLIYVGDYIPAWRWVDPYGCEKIMREIERKIDDFHSKIIEQHRNQAASSFPSSSSLDFVDVLLSLPGKDGRECMDDKEIKAVIQDMIAAAMDTSSVTNEWVMTEVIKNPNILRKIQQELDDVVGRDRMVKESDIQNLNYLRCVVRETFRLHPPGPFVVPHESMRPTKILGYDIPSKTRVFINSHALGRNKRIWNHDVEVFFPERHLIDGGGGRVEISHGNDFKIVPFGAGKRKCPGAPLGLVFVLFGLATLFHSFDWFPPEGVTVDDIDTSEVYGMTMPKKEPLLARAIPRLAPHLYF</sequence>
<keyword evidence="8" id="KW-1133">Transmembrane helix</keyword>
<dbReference type="GO" id="GO:0005506">
    <property type="term" value="F:iron ion binding"/>
    <property type="evidence" value="ECO:0007669"/>
    <property type="project" value="InterPro"/>
</dbReference>
<dbReference type="EMBL" id="LFYR01000235">
    <property type="protein sequence ID" value="KMZ74905.1"/>
    <property type="molecule type" value="Genomic_DNA"/>
</dbReference>
<reference evidence="10" key="1">
    <citation type="journal article" date="2016" name="Nature">
        <title>The genome of the seagrass Zostera marina reveals angiosperm adaptation to the sea.</title>
        <authorList>
            <person name="Olsen J.L."/>
            <person name="Rouze P."/>
            <person name="Verhelst B."/>
            <person name="Lin Y.-C."/>
            <person name="Bayer T."/>
            <person name="Collen J."/>
            <person name="Dattolo E."/>
            <person name="De Paoli E."/>
            <person name="Dittami S."/>
            <person name="Maumus F."/>
            <person name="Michel G."/>
            <person name="Kersting A."/>
            <person name="Lauritano C."/>
            <person name="Lohaus R."/>
            <person name="Toepel M."/>
            <person name="Tonon T."/>
            <person name="Vanneste K."/>
            <person name="Amirebrahimi M."/>
            <person name="Brakel J."/>
            <person name="Bostroem C."/>
            <person name="Chovatia M."/>
            <person name="Grimwood J."/>
            <person name="Jenkins J.W."/>
            <person name="Jueterbock A."/>
            <person name="Mraz A."/>
            <person name="Stam W.T."/>
            <person name="Tice H."/>
            <person name="Bornberg-Bauer E."/>
            <person name="Green P.J."/>
            <person name="Pearson G.A."/>
            <person name="Procaccini G."/>
            <person name="Duarte C.M."/>
            <person name="Schmutz J."/>
            <person name="Reusch T.B.H."/>
            <person name="Van de Peer Y."/>
        </authorList>
    </citation>
    <scope>NUCLEOTIDE SEQUENCE [LARGE SCALE GENOMIC DNA]</scope>
    <source>
        <strain evidence="10">cv. Finnish</strain>
    </source>
</reference>
<keyword evidence="8" id="KW-0472">Membrane</keyword>
<keyword evidence="3 6" id="KW-0479">Metal-binding</keyword>
<dbReference type="STRING" id="29655.A0A0K9Q363"/>
<keyword evidence="5 6" id="KW-0408">Iron</keyword>
<keyword evidence="10" id="KW-1185">Reference proteome</keyword>
<dbReference type="InterPro" id="IPR036396">
    <property type="entry name" value="Cyt_P450_sf"/>
</dbReference>
<accession>A0A0K9Q363</accession>
<dbReference type="GO" id="GO:0016705">
    <property type="term" value="F:oxidoreductase activity, acting on paired donors, with incorporation or reduction of molecular oxygen"/>
    <property type="evidence" value="ECO:0007669"/>
    <property type="project" value="InterPro"/>
</dbReference>
<evidence type="ECO:0000313" key="10">
    <source>
        <dbReference type="Proteomes" id="UP000036987"/>
    </source>
</evidence>
<dbReference type="PANTHER" id="PTHR47944">
    <property type="entry name" value="CYTOCHROME P450 98A9"/>
    <property type="match status" value="1"/>
</dbReference>
<dbReference type="GO" id="GO:0010584">
    <property type="term" value="P:pollen exine formation"/>
    <property type="evidence" value="ECO:0000318"/>
    <property type="project" value="GO_Central"/>
</dbReference>
<evidence type="ECO:0000256" key="2">
    <source>
        <dbReference type="ARBA" id="ARBA00022617"/>
    </source>
</evidence>
<dbReference type="AlphaFoldDB" id="A0A0K9Q363"/>
<comment type="caution">
    <text evidence="9">The sequence shown here is derived from an EMBL/GenBank/DDBJ whole genome shotgun (WGS) entry which is preliminary data.</text>
</comment>
<evidence type="ECO:0000256" key="4">
    <source>
        <dbReference type="ARBA" id="ARBA00023002"/>
    </source>
</evidence>
<evidence type="ECO:0000256" key="7">
    <source>
        <dbReference type="RuleBase" id="RU000461"/>
    </source>
</evidence>
<dbReference type="PRINTS" id="PR00463">
    <property type="entry name" value="EP450I"/>
</dbReference>
<dbReference type="PANTHER" id="PTHR47944:SF16">
    <property type="entry name" value="CYTOCHROME P450 FAMILY 1 SUBFAMILY A POLYPEPTIDE 1"/>
    <property type="match status" value="1"/>
</dbReference>
<evidence type="ECO:0000256" key="6">
    <source>
        <dbReference type="PIRSR" id="PIRSR602401-1"/>
    </source>
</evidence>
<proteinExistence type="inferred from homology"/>
<feature type="transmembrane region" description="Helical" evidence="8">
    <location>
        <begin position="12"/>
        <end position="30"/>
    </location>
</feature>
<dbReference type="OrthoDB" id="2789670at2759"/>
<evidence type="ECO:0000256" key="5">
    <source>
        <dbReference type="ARBA" id="ARBA00023004"/>
    </source>
</evidence>
<dbReference type="OMA" id="GPQEAME"/>
<dbReference type="SUPFAM" id="SSF48264">
    <property type="entry name" value="Cytochrome P450"/>
    <property type="match status" value="1"/>
</dbReference>
<dbReference type="PRINTS" id="PR00385">
    <property type="entry name" value="P450"/>
</dbReference>
<organism evidence="9 10">
    <name type="scientific">Zostera marina</name>
    <name type="common">Eelgrass</name>
    <dbReference type="NCBI Taxonomy" id="29655"/>
    <lineage>
        <taxon>Eukaryota</taxon>
        <taxon>Viridiplantae</taxon>
        <taxon>Streptophyta</taxon>
        <taxon>Embryophyta</taxon>
        <taxon>Tracheophyta</taxon>
        <taxon>Spermatophyta</taxon>
        <taxon>Magnoliopsida</taxon>
        <taxon>Liliopsida</taxon>
        <taxon>Zosteraceae</taxon>
        <taxon>Zostera</taxon>
    </lineage>
</organism>
<dbReference type="Pfam" id="PF00067">
    <property type="entry name" value="p450"/>
    <property type="match status" value="1"/>
</dbReference>